<dbReference type="AlphaFoldDB" id="A0AA49JUL1"/>
<evidence type="ECO:0000256" key="7">
    <source>
        <dbReference type="ARBA" id="ARBA00022840"/>
    </source>
</evidence>
<keyword evidence="8" id="KW-0238">DNA-binding</keyword>
<dbReference type="InterPro" id="IPR044876">
    <property type="entry name" value="HRDC_dom_sf"/>
</dbReference>
<evidence type="ECO:0000313" key="19">
    <source>
        <dbReference type="EMBL" id="WKW15187.1"/>
    </source>
</evidence>
<dbReference type="InterPro" id="IPR032284">
    <property type="entry name" value="RecQ_Zn-bd"/>
</dbReference>
<dbReference type="RefSeq" id="WP_367885156.1">
    <property type="nucleotide sequence ID" value="NZ_CP130612.1"/>
</dbReference>
<dbReference type="PANTHER" id="PTHR13710:SF105">
    <property type="entry name" value="ATP-DEPENDENT DNA HELICASE Q1"/>
    <property type="match status" value="1"/>
</dbReference>
<dbReference type="InterPro" id="IPR002121">
    <property type="entry name" value="HRDC_dom"/>
</dbReference>
<evidence type="ECO:0000256" key="6">
    <source>
        <dbReference type="ARBA" id="ARBA00022806"/>
    </source>
</evidence>
<dbReference type="Gene3D" id="3.40.50.300">
    <property type="entry name" value="P-loop containing nucleotide triphosphate hydrolases"/>
    <property type="match status" value="2"/>
</dbReference>
<name>A0AA49JUL1_9BACT</name>
<dbReference type="GO" id="GO:0006310">
    <property type="term" value="P:DNA recombination"/>
    <property type="evidence" value="ECO:0007669"/>
    <property type="project" value="InterPro"/>
</dbReference>
<evidence type="ECO:0000313" key="20">
    <source>
        <dbReference type="Proteomes" id="UP001229955"/>
    </source>
</evidence>
<dbReference type="PROSITE" id="PS51194">
    <property type="entry name" value="HELICASE_CTER"/>
    <property type="match status" value="1"/>
</dbReference>
<dbReference type="GO" id="GO:0009378">
    <property type="term" value="F:four-way junction helicase activity"/>
    <property type="evidence" value="ECO:0007669"/>
    <property type="project" value="TreeGrafter"/>
</dbReference>
<protein>
    <recommendedName>
        <fullName evidence="12">ATP-dependent DNA helicase RecQ</fullName>
        <ecNumber evidence="11">5.6.2.4</ecNumber>
    </recommendedName>
    <alternativeName>
        <fullName evidence="13">DNA 3'-5' helicase RecQ</fullName>
    </alternativeName>
</protein>
<dbReference type="GO" id="GO:0003677">
    <property type="term" value="F:DNA binding"/>
    <property type="evidence" value="ECO:0007669"/>
    <property type="project" value="UniProtKB-KW"/>
</dbReference>
<feature type="domain" description="Helicase C-terminal" evidence="17">
    <location>
        <begin position="225"/>
        <end position="380"/>
    </location>
</feature>
<dbReference type="GO" id="GO:0005524">
    <property type="term" value="F:ATP binding"/>
    <property type="evidence" value="ECO:0007669"/>
    <property type="project" value="UniProtKB-KW"/>
</dbReference>
<evidence type="ECO:0000256" key="8">
    <source>
        <dbReference type="ARBA" id="ARBA00023125"/>
    </source>
</evidence>
<evidence type="ECO:0000256" key="12">
    <source>
        <dbReference type="ARBA" id="ARBA00044535"/>
    </source>
</evidence>
<dbReference type="InterPro" id="IPR027417">
    <property type="entry name" value="P-loop_NTPase"/>
</dbReference>
<dbReference type="GO" id="GO:0016787">
    <property type="term" value="F:hydrolase activity"/>
    <property type="evidence" value="ECO:0007669"/>
    <property type="project" value="UniProtKB-KW"/>
</dbReference>
<dbReference type="Pfam" id="PF00270">
    <property type="entry name" value="DEAD"/>
    <property type="match status" value="1"/>
</dbReference>
<keyword evidence="6 18" id="KW-0347">Helicase</keyword>
<evidence type="ECO:0000256" key="4">
    <source>
        <dbReference type="ARBA" id="ARBA00022741"/>
    </source>
</evidence>
<dbReference type="Pfam" id="PF00570">
    <property type="entry name" value="HRDC"/>
    <property type="match status" value="1"/>
</dbReference>
<dbReference type="GO" id="GO:0043590">
    <property type="term" value="C:bacterial nucleoid"/>
    <property type="evidence" value="ECO:0007669"/>
    <property type="project" value="TreeGrafter"/>
</dbReference>
<dbReference type="InterPro" id="IPR014001">
    <property type="entry name" value="Helicase_ATP-bd"/>
</dbReference>
<organism evidence="18">
    <name type="scientific">Pseudogemmatithrix spongiicola</name>
    <dbReference type="NCBI Taxonomy" id="3062599"/>
    <lineage>
        <taxon>Bacteria</taxon>
        <taxon>Pseudomonadati</taxon>
        <taxon>Gemmatimonadota</taxon>
        <taxon>Gemmatimonadia</taxon>
        <taxon>Gemmatimonadales</taxon>
        <taxon>Gemmatimonadaceae</taxon>
        <taxon>Pseudogemmatithrix</taxon>
    </lineage>
</organism>
<evidence type="ECO:0000256" key="2">
    <source>
        <dbReference type="ARBA" id="ARBA00005446"/>
    </source>
</evidence>
<dbReference type="SUPFAM" id="SSF47819">
    <property type="entry name" value="HRDC-like"/>
    <property type="match status" value="1"/>
</dbReference>
<dbReference type="PANTHER" id="PTHR13710">
    <property type="entry name" value="DNA HELICASE RECQ FAMILY MEMBER"/>
    <property type="match status" value="1"/>
</dbReference>
<feature type="region of interest" description="Disordered" evidence="14">
    <location>
        <begin position="588"/>
        <end position="620"/>
    </location>
</feature>
<dbReference type="Gene3D" id="1.10.10.10">
    <property type="entry name" value="Winged helix-like DNA-binding domain superfamily/Winged helix DNA-binding domain"/>
    <property type="match status" value="1"/>
</dbReference>
<evidence type="ECO:0000256" key="10">
    <source>
        <dbReference type="ARBA" id="ARBA00034617"/>
    </source>
</evidence>
<evidence type="ECO:0000256" key="5">
    <source>
        <dbReference type="ARBA" id="ARBA00022801"/>
    </source>
</evidence>
<comment type="cofactor">
    <cofactor evidence="1">
        <name>Mg(2+)</name>
        <dbReference type="ChEBI" id="CHEBI:18420"/>
    </cofactor>
</comment>
<comment type="catalytic activity">
    <reaction evidence="10">
        <text>Couples ATP hydrolysis with the unwinding of duplex DNA by translocating in the 3'-5' direction.</text>
        <dbReference type="EC" id="5.6.2.4"/>
    </reaction>
</comment>
<keyword evidence="20" id="KW-1185">Reference proteome</keyword>
<dbReference type="KEGG" id="pspc:Strain318_001563"/>
<dbReference type="InterPro" id="IPR004589">
    <property type="entry name" value="DNA_helicase_ATP-dep_RecQ"/>
</dbReference>
<dbReference type="GO" id="GO:0030894">
    <property type="term" value="C:replisome"/>
    <property type="evidence" value="ECO:0007669"/>
    <property type="project" value="TreeGrafter"/>
</dbReference>
<keyword evidence="5" id="KW-0378">Hydrolase</keyword>
<dbReference type="PROSITE" id="PS51192">
    <property type="entry name" value="HELICASE_ATP_BIND_1"/>
    <property type="match status" value="1"/>
</dbReference>
<accession>A0AA49JUL1</accession>
<proteinExistence type="inferred from homology"/>
<dbReference type="SMART" id="SM00487">
    <property type="entry name" value="DEXDc"/>
    <property type="match status" value="1"/>
</dbReference>
<keyword evidence="7" id="KW-0067">ATP-binding</keyword>
<dbReference type="FunFam" id="3.40.50.300:FF:000296">
    <property type="entry name" value="ATP-dependent DNA helicase RecQ"/>
    <property type="match status" value="1"/>
</dbReference>
<dbReference type="NCBIfam" id="TIGR00614">
    <property type="entry name" value="recQ_fam"/>
    <property type="match status" value="1"/>
</dbReference>
<keyword evidence="9" id="KW-0413">Isomerase</keyword>
<dbReference type="InterPro" id="IPR001650">
    <property type="entry name" value="Helicase_C-like"/>
</dbReference>
<evidence type="ECO:0000259" key="17">
    <source>
        <dbReference type="PROSITE" id="PS51194"/>
    </source>
</evidence>
<evidence type="ECO:0000256" key="13">
    <source>
        <dbReference type="ARBA" id="ARBA00044550"/>
    </source>
</evidence>
<dbReference type="InterPro" id="IPR010997">
    <property type="entry name" value="HRDC-like_sf"/>
</dbReference>
<dbReference type="CDD" id="cd17920">
    <property type="entry name" value="DEXHc_RecQ"/>
    <property type="match status" value="1"/>
</dbReference>
<dbReference type="InterPro" id="IPR036388">
    <property type="entry name" value="WH-like_DNA-bd_sf"/>
</dbReference>
<evidence type="ECO:0000256" key="11">
    <source>
        <dbReference type="ARBA" id="ARBA00034808"/>
    </source>
</evidence>
<accession>A0AA49JZX2</accession>
<dbReference type="EC" id="5.6.2.4" evidence="11"/>
<evidence type="ECO:0000256" key="9">
    <source>
        <dbReference type="ARBA" id="ARBA00023235"/>
    </source>
</evidence>
<evidence type="ECO:0000256" key="1">
    <source>
        <dbReference type="ARBA" id="ARBA00001946"/>
    </source>
</evidence>
<evidence type="ECO:0000259" key="15">
    <source>
        <dbReference type="PROSITE" id="PS50967"/>
    </source>
</evidence>
<dbReference type="Pfam" id="PF00271">
    <property type="entry name" value="Helicase_C"/>
    <property type="match status" value="1"/>
</dbReference>
<dbReference type="SMART" id="SM00341">
    <property type="entry name" value="HRDC"/>
    <property type="match status" value="1"/>
</dbReference>
<feature type="compositionally biased region" description="Low complexity" evidence="14">
    <location>
        <begin position="588"/>
        <end position="610"/>
    </location>
</feature>
<reference evidence="18" key="1">
    <citation type="submission" date="2023-07" db="EMBL/GenBank/DDBJ databases">
        <authorList>
            <person name="Haufschild T."/>
            <person name="Kallscheuer N."/>
            <person name="Hammer J."/>
            <person name="Kohn T."/>
            <person name="Kabuu M."/>
            <person name="Jogler M."/>
            <person name="Wohfarth N."/>
            <person name="Heuer A."/>
            <person name="Rohde M."/>
            <person name="van Teeseling M.C.F."/>
            <person name="Jogler C."/>
        </authorList>
    </citation>
    <scope>NUCLEOTIDE SEQUENCE</scope>
    <source>
        <strain evidence="18">Strain 138</strain>
        <strain evidence="19">Strain 318</strain>
    </source>
</reference>
<comment type="similarity">
    <text evidence="2">Belongs to the helicase family. RecQ subfamily.</text>
</comment>
<gene>
    <name evidence="18" type="ORF">Strain138_001563</name>
    <name evidence="19" type="ORF">Strain318_001563</name>
</gene>
<dbReference type="Gene3D" id="1.10.150.80">
    <property type="entry name" value="HRDC domain"/>
    <property type="match status" value="1"/>
</dbReference>
<evidence type="ECO:0000256" key="14">
    <source>
        <dbReference type="SAM" id="MobiDB-lite"/>
    </source>
</evidence>
<keyword evidence="4" id="KW-0547">Nucleotide-binding</keyword>
<evidence type="ECO:0000259" key="16">
    <source>
        <dbReference type="PROSITE" id="PS51192"/>
    </source>
</evidence>
<dbReference type="InterPro" id="IPR011545">
    <property type="entry name" value="DEAD/DEAH_box_helicase_dom"/>
</dbReference>
<dbReference type="SMART" id="SM00490">
    <property type="entry name" value="HELICc"/>
    <property type="match status" value="1"/>
</dbReference>
<evidence type="ECO:0000256" key="3">
    <source>
        <dbReference type="ARBA" id="ARBA00022723"/>
    </source>
</evidence>
<dbReference type="GO" id="GO:0043138">
    <property type="term" value="F:3'-5' DNA helicase activity"/>
    <property type="evidence" value="ECO:0007669"/>
    <property type="project" value="UniProtKB-EC"/>
</dbReference>
<dbReference type="PROSITE" id="PS50967">
    <property type="entry name" value="HRDC"/>
    <property type="match status" value="1"/>
</dbReference>
<dbReference type="EMBL" id="CP130612">
    <property type="protein sequence ID" value="WKW12279.1"/>
    <property type="molecule type" value="Genomic_DNA"/>
</dbReference>
<feature type="domain" description="HRDC" evidence="15">
    <location>
        <begin position="622"/>
        <end position="698"/>
    </location>
</feature>
<dbReference type="Proteomes" id="UP001229955">
    <property type="component" value="Chromosome"/>
</dbReference>
<keyword evidence="3" id="KW-0479">Metal-binding</keyword>
<sequence length="698" mass="75958">MHSQTTSGGLAAARQLLRERFAYPDFRPGQTEAVESVLAGRDTLVILPTGGGKSLCYQVPALVLDGLTVVISPLISLMKDQVDALVARGIPATFINSTLTQAEVSSRMAAVQRGEVKLLYLAPERFDVGRMADRLREIGVTLLAIDEAHCISEWGHDFRPSYLRVKDVRKRLGNPPTVALTATATPEVREDIARQLELRDPTVVITGFDRTNLSYHVIPAKNDAAKDETLVELLREHLSMHGEGVAIVYASTRKTVERIAQLLTKAKLPALGYHAGLDDEHRADVQDAFMSERVRVIVATNAFGMGIDKPNVRLVVHYAMPGTLEAYYQEAGRAGRDRAPATAVLLHAFPDRFTHEFFIKGALPERETVSAVYDALVKLADRAGLVEAGAPQLAATARGKVSDREAESAMRILQRGGALAVADASRTMAQVRLLAAPERIKAELSEDAHGLELALLRALWKRAGAALHTGIVANLDAMPPGIGGAMGAVPLLDALQARQMLVWKRLGEGLTLTDPKRPLKDWPVDWAGLDRRRQGELRKLEAVQQYAYTKYCRRGFVLRYFGDPAAKPRCDNCDVCLGIKHEQRVAAAPSARSRSARGSKAAGSAKLGASAGRGGATDAPLSRDDMARFDALKAMRSRLAKAEEVPAYVIFPDRALRGIAVANPESLAQLERVSGVGPARLDRYGREVLECLRDQRTL</sequence>
<dbReference type="GO" id="GO:0006281">
    <property type="term" value="P:DNA repair"/>
    <property type="evidence" value="ECO:0007669"/>
    <property type="project" value="TreeGrafter"/>
</dbReference>
<dbReference type="GO" id="GO:0046872">
    <property type="term" value="F:metal ion binding"/>
    <property type="evidence" value="ECO:0007669"/>
    <property type="project" value="UniProtKB-KW"/>
</dbReference>
<dbReference type="GO" id="GO:0005737">
    <property type="term" value="C:cytoplasm"/>
    <property type="evidence" value="ECO:0007669"/>
    <property type="project" value="TreeGrafter"/>
</dbReference>
<feature type="domain" description="Helicase ATP-binding" evidence="16">
    <location>
        <begin position="34"/>
        <end position="202"/>
    </location>
</feature>
<evidence type="ECO:0000313" key="18">
    <source>
        <dbReference type="EMBL" id="WKW12279.1"/>
    </source>
</evidence>
<dbReference type="SUPFAM" id="SSF52540">
    <property type="entry name" value="P-loop containing nucleoside triphosphate hydrolases"/>
    <property type="match status" value="1"/>
</dbReference>
<dbReference type="Pfam" id="PF16124">
    <property type="entry name" value="RecQ_Zn_bind"/>
    <property type="match status" value="1"/>
</dbReference>
<dbReference type="EMBL" id="CP130613">
    <property type="protein sequence ID" value="WKW15187.1"/>
    <property type="molecule type" value="Genomic_DNA"/>
</dbReference>